<dbReference type="Gene3D" id="3.30.70.1630">
    <property type="match status" value="1"/>
</dbReference>
<dbReference type="Gene3D" id="3.30.70.1400">
    <property type="entry name" value="Aminomethyltransferase beta-barrel domains"/>
    <property type="match status" value="1"/>
</dbReference>
<dbReference type="SUPFAM" id="SSF101790">
    <property type="entry name" value="Aminomethyltransferase beta-barrel domain"/>
    <property type="match status" value="1"/>
</dbReference>
<dbReference type="PANTHER" id="PTHR22602">
    <property type="entry name" value="TRANSFERASE CAF17, MITOCHONDRIAL-RELATED"/>
    <property type="match status" value="1"/>
</dbReference>
<name>A0ABP9WKX9_9GAMM</name>
<evidence type="ECO:0000259" key="1">
    <source>
        <dbReference type="Pfam" id="PF01571"/>
    </source>
</evidence>
<dbReference type="Gene3D" id="2.40.30.160">
    <property type="match status" value="1"/>
</dbReference>
<keyword evidence="3" id="KW-1185">Reference proteome</keyword>
<dbReference type="NCBIfam" id="TIGR03317">
    <property type="entry name" value="ygfZ_signature"/>
    <property type="match status" value="1"/>
</dbReference>
<dbReference type="PANTHER" id="PTHR22602:SF0">
    <property type="entry name" value="TRANSFERASE CAF17, MITOCHONDRIAL-RELATED"/>
    <property type="match status" value="1"/>
</dbReference>
<dbReference type="EMBL" id="BAABRT010000002">
    <property type="protein sequence ID" value="GAA5523861.1"/>
    <property type="molecule type" value="Genomic_DNA"/>
</dbReference>
<dbReference type="SUPFAM" id="SSF103025">
    <property type="entry name" value="Folate-binding domain"/>
    <property type="match status" value="1"/>
</dbReference>
<dbReference type="Pfam" id="PF01571">
    <property type="entry name" value="GCV_T"/>
    <property type="match status" value="1"/>
</dbReference>
<dbReference type="InterPro" id="IPR006222">
    <property type="entry name" value="GCVT_N"/>
</dbReference>
<comment type="caution">
    <text evidence="2">The sequence shown here is derived from an EMBL/GenBank/DDBJ whole genome shotgun (WGS) entry which is preliminary data.</text>
</comment>
<feature type="domain" description="GCVT N-terminal" evidence="1">
    <location>
        <begin position="31"/>
        <end position="205"/>
    </location>
</feature>
<organism evidence="2 3">
    <name type="scientific">Microbulbifer aestuariivivens</name>
    <dbReference type="NCBI Taxonomy" id="1908308"/>
    <lineage>
        <taxon>Bacteria</taxon>
        <taxon>Pseudomonadati</taxon>
        <taxon>Pseudomonadota</taxon>
        <taxon>Gammaproteobacteria</taxon>
        <taxon>Cellvibrionales</taxon>
        <taxon>Microbulbiferaceae</taxon>
        <taxon>Microbulbifer</taxon>
    </lineage>
</organism>
<evidence type="ECO:0000313" key="3">
    <source>
        <dbReference type="Proteomes" id="UP001408594"/>
    </source>
</evidence>
<dbReference type="InterPro" id="IPR017703">
    <property type="entry name" value="YgfZ/GCV_T_CS"/>
</dbReference>
<sequence>MDRQEWHDFLSGEGASWEGDRTRFPDCEADLRLIDLSPWGAVSVHGPDSQKFLQGQLTCDLVNLPEGHATFGAHCNPKGRMISAFHALKESPDNILLSLPRDLAPIALAGLTKYAVFFKTDLQELNNSHQWLGLQGAGAASRAAELLSVAELSHLEAGAARRFTFEDGEALAHVLNSEQVAILVPLASAPALWQKLAAGATPSGLCHWQLRLISEGIPQLHAETSGIFIPQMLNLHLLGGVSFKKGCYTGQEVVARLQYLGQAKRRMYRGRCASGDLPPPGASILEVKSAEESSKSCGDIVIAERSEQGVELLAVLTNSSVAAGTPLRLEDGRQLELLELPYDADADPLTDSD</sequence>
<accession>A0ABP9WKX9</accession>
<dbReference type="Proteomes" id="UP001408594">
    <property type="component" value="Unassembled WGS sequence"/>
</dbReference>
<evidence type="ECO:0000313" key="2">
    <source>
        <dbReference type="EMBL" id="GAA5523861.1"/>
    </source>
</evidence>
<gene>
    <name evidence="2" type="primary">ygfZ</name>
    <name evidence="2" type="ORF">Maes01_00410</name>
</gene>
<reference evidence="2 3" key="1">
    <citation type="submission" date="2024-02" db="EMBL/GenBank/DDBJ databases">
        <title>Microbulbifer aestuariivivens NBRC 112533.</title>
        <authorList>
            <person name="Ichikawa N."/>
            <person name="Katano-Makiyama Y."/>
            <person name="Hidaka K."/>
        </authorList>
    </citation>
    <scope>NUCLEOTIDE SEQUENCE [LARGE SCALE GENOMIC DNA]</scope>
    <source>
        <strain evidence="2 3">NBRC 112533</strain>
    </source>
</reference>
<dbReference type="InterPro" id="IPR045179">
    <property type="entry name" value="YgfZ/GcvT"/>
</dbReference>
<dbReference type="InterPro" id="IPR029043">
    <property type="entry name" value="GcvT/YgfZ_C"/>
</dbReference>
<protein>
    <submittedName>
        <fullName evidence="2">tRNA-modifying protein YgfZ</fullName>
    </submittedName>
</protein>
<proteinExistence type="predicted"/>